<evidence type="ECO:0000313" key="3">
    <source>
        <dbReference type="Proteomes" id="UP000293369"/>
    </source>
</evidence>
<dbReference type="Pfam" id="PF20178">
    <property type="entry name" value="ToxA_N"/>
    <property type="match status" value="1"/>
</dbReference>
<dbReference type="RefSeq" id="WP_130138167.1">
    <property type="nucleotide sequence ID" value="NZ_SGFE01000008.1"/>
</dbReference>
<dbReference type="Proteomes" id="UP000293369">
    <property type="component" value="Unassembled WGS sequence"/>
</dbReference>
<evidence type="ECO:0000313" key="2">
    <source>
        <dbReference type="EMBL" id="RZI32720.1"/>
    </source>
</evidence>
<name>A0A4V2DY39_9PSED</name>
<dbReference type="EMBL" id="SGFE01000008">
    <property type="protein sequence ID" value="RZI32720.1"/>
    <property type="molecule type" value="Genomic_DNA"/>
</dbReference>
<organism evidence="2 3">
    <name type="scientific">Pseudomonas orientalis</name>
    <dbReference type="NCBI Taxonomy" id="76758"/>
    <lineage>
        <taxon>Bacteria</taxon>
        <taxon>Pseudomonadati</taxon>
        <taxon>Pseudomonadota</taxon>
        <taxon>Gammaproteobacteria</taxon>
        <taxon>Pseudomonadales</taxon>
        <taxon>Pseudomonadaceae</taxon>
        <taxon>Pseudomonas</taxon>
    </lineage>
</organism>
<feature type="domain" description="Dermonecrotic toxin N-terminal" evidence="1">
    <location>
        <begin position="382"/>
        <end position="620"/>
    </location>
</feature>
<sequence>MPNDLHNTNHRPPSTYELLTQLTNGPTTHEVAAITLRSALRDLYPALNIDPDLAMVVSPRWHIVGSAVEPAPAVIQSLTSVLANQALSGERVTYIDGEHFLTLQPNAAAPVHLEVKIDAIARLINELSALLFTAFQEQQLNFWNASNGSTGPRWRTFSNSLRKVWNVNEEQGLAEHEAAMARGFFQEPDRARRALNDRYQSRAYLVDIDLLRDGESTHISFTDIAVLVGEHDKRQMVLTHSLVSGYESFASVEAFGASLPARLSAPERDTTLQWRLYEPDGNFFDALACTLIDLQIRTIGSYSQAAVDEPAQEQPSPVTVARIVPSIEEMSDHQLSSIREIHQQLPDWLASASDSDTAAYSRYMIDLAQLHAHYQGETFQDGIAPIRDYARTQLQSRIQSHKDGARLNLDKIEVVIESPVVWGTFIVPGSVDITRRGLIDLALDNLTGLPTGNITVRYGDNDNGVPNWLTFSYLKDLIEDIDIGEHYPALIKQKLLDEPVQSSHRQQLYTSHLRLQLPLLALQMKIRRQGAIDELGYRYVAAVMHTDEHDRHVDGQPIVIRALAFVPTLRPGHERDVVANMFVIGPRDASAGPCLLYRPLLEPVLMQYPARQNLLYAIKHERPLRESVLAWLPQAQSFNYAQYVFPDTLPSPWTVVRALVEPLTLLYMSGPVTLADEEVGNDALATLFKANATAMIELAARQSVSNVQKRWATFRHTGWQIFNAALPFMGRTVGIAAWIWQIMDDLQATEEAVNKEDQHASWTALVDVFLNLGMALTLHIALRHPRPPGQFGAPKIETESESTMIDTAGKPPVAEKTYTAVQQADIPDNQLPAKHQGAVHILGALGHSRLGLARTLDSFNVAKPDKLGAQNKTRGRHLNLYPLADKWYAPVGARWFEVRVDDNDSVIIIDPQAPLRTGPPLIGNLAGQWFVDIRLRLRGGGLRNRQRAVKVNQPERITALMTQLNAFDAVAARQQLDVLESQPELDAAPGPSTDLLRTAFIGKVDNRLTAYDEAISQLKSLSIIDAVPAYQGNMSEYLKQQIQLTQVVMEQQLVSYKQALESSFPILDAEVDIDYKNQAQSAQNLSTLNLAIIKRLEFINDRFSDLKVLGDEGAAVIQKALSELPPLTLAELKSLEIGLGRYLCIDEEQSQIPATLREQMNQCVDTAELNVESFTEVVRRGSDTSLDERIDVLNSLVEQFSSADQRLLELHADHPQYLLKTRLQGFRQQIGGFSQRAIHDLAQLLREKKSLEPKPGSSKASHTPRRKIIKTRYDGVLIAQPRESDSTLVDVRTSVTGKVLATFHEKTPGVWVKRQKVTSASPVPATLDLDTSINTGQTLLNAEQAETRKYQGFSRKPWHAPQDIQDMYEAYAKQLEGASNDIEQALTRRNLTESDHTSAASTKRNLNDAAQRLYHLGRKTYIEMIKHQPPTAARVEWLHDQGLIRITRTFSRRAVKGPPKGYLDEYEVRDKETNAVLWYAHFHYATKGAALERFDKAHLKTREQQRLGGARQRTGPSDWEMIEIHRSSIGDQLAKSLFFDS</sequence>
<evidence type="ECO:0000259" key="1">
    <source>
        <dbReference type="Pfam" id="PF20178"/>
    </source>
</evidence>
<proteinExistence type="predicted"/>
<dbReference type="InterPro" id="IPR046673">
    <property type="entry name" value="ToxA_N"/>
</dbReference>
<accession>A0A4V2DY39</accession>
<reference evidence="2 3" key="1">
    <citation type="submission" date="2019-02" db="EMBL/GenBank/DDBJ databases">
        <title>Pseudomonas spp from wheat grain.</title>
        <authorList>
            <person name="Cho G.-S."/>
            <person name="Franz C.M.A.P."/>
        </authorList>
    </citation>
    <scope>NUCLEOTIDE SEQUENCE [LARGE SCALE GENOMIC DNA]</scope>
    <source>
        <strain evidence="2 3">133NRW</strain>
    </source>
</reference>
<gene>
    <name evidence="2" type="ORF">EUX57_05565</name>
</gene>
<protein>
    <recommendedName>
        <fullName evidence="1">Dermonecrotic toxin N-terminal domain-containing protein</fullName>
    </recommendedName>
</protein>
<comment type="caution">
    <text evidence="2">The sequence shown here is derived from an EMBL/GenBank/DDBJ whole genome shotgun (WGS) entry which is preliminary data.</text>
</comment>